<reference evidence="2" key="1">
    <citation type="submission" date="2021-01" db="EMBL/GenBank/DDBJ databases">
        <authorList>
            <consortium name="Genoscope - CEA"/>
            <person name="William W."/>
        </authorList>
    </citation>
    <scope>NUCLEOTIDE SEQUENCE</scope>
</reference>
<evidence type="ECO:0000313" key="2">
    <source>
        <dbReference type="EMBL" id="CAD8051014.1"/>
    </source>
</evidence>
<protein>
    <submittedName>
        <fullName evidence="2">Uncharacterized protein</fullName>
    </submittedName>
</protein>
<sequence>MKTSGNKENYLPKQFKNPTSQNILQTNQNNNPKGSYRQNTTPSKLKSNNNQFEVKIQKRSISFIEENLQKQNIVTQIKDEKEYNQSDDELSQESFNIWQEECKFEDLFDLFQFRFNNSNKTADPLQNNVMHMVKSYKKLFGYSIFRTNIGKNPFYHLPRRMNSLKYLNDQKQNTRYSKISAKFKIQEKLPFGKNTYLYNQITIQNMKEKK</sequence>
<name>A0A8S1KJD1_9CILI</name>
<dbReference type="EMBL" id="CAJJDN010000005">
    <property type="protein sequence ID" value="CAD8051014.1"/>
    <property type="molecule type" value="Genomic_DNA"/>
</dbReference>
<feature type="region of interest" description="Disordered" evidence="1">
    <location>
        <begin position="1"/>
        <end position="49"/>
    </location>
</feature>
<evidence type="ECO:0000256" key="1">
    <source>
        <dbReference type="SAM" id="MobiDB-lite"/>
    </source>
</evidence>
<dbReference type="OrthoDB" id="304540at2759"/>
<proteinExistence type="predicted"/>
<gene>
    <name evidence="2" type="ORF">PSON_ATCC_30995.1.T0050308</name>
</gene>
<evidence type="ECO:0000313" key="3">
    <source>
        <dbReference type="Proteomes" id="UP000692954"/>
    </source>
</evidence>
<keyword evidence="3" id="KW-1185">Reference proteome</keyword>
<organism evidence="2 3">
    <name type="scientific">Paramecium sonneborni</name>
    <dbReference type="NCBI Taxonomy" id="65129"/>
    <lineage>
        <taxon>Eukaryota</taxon>
        <taxon>Sar</taxon>
        <taxon>Alveolata</taxon>
        <taxon>Ciliophora</taxon>
        <taxon>Intramacronucleata</taxon>
        <taxon>Oligohymenophorea</taxon>
        <taxon>Peniculida</taxon>
        <taxon>Parameciidae</taxon>
        <taxon>Paramecium</taxon>
    </lineage>
</organism>
<feature type="compositionally biased region" description="Polar residues" evidence="1">
    <location>
        <begin position="16"/>
        <end position="49"/>
    </location>
</feature>
<dbReference type="AlphaFoldDB" id="A0A8S1KJD1"/>
<accession>A0A8S1KJD1</accession>
<comment type="caution">
    <text evidence="2">The sequence shown here is derived from an EMBL/GenBank/DDBJ whole genome shotgun (WGS) entry which is preliminary data.</text>
</comment>
<dbReference type="Proteomes" id="UP000692954">
    <property type="component" value="Unassembled WGS sequence"/>
</dbReference>